<evidence type="ECO:0000313" key="3">
    <source>
        <dbReference type="Proteomes" id="UP000027451"/>
    </source>
</evidence>
<feature type="transmembrane region" description="Helical" evidence="1">
    <location>
        <begin position="45"/>
        <end position="64"/>
    </location>
</feature>
<evidence type="ECO:0000256" key="1">
    <source>
        <dbReference type="SAM" id="Phobius"/>
    </source>
</evidence>
<proteinExistence type="predicted"/>
<keyword evidence="3" id="KW-1185">Reference proteome</keyword>
<dbReference type="EMBL" id="JFHD01000034">
    <property type="protein sequence ID" value="KDR26464.1"/>
    <property type="molecule type" value="Genomic_DNA"/>
</dbReference>
<evidence type="ECO:0000313" key="2">
    <source>
        <dbReference type="EMBL" id="KDR26464.1"/>
    </source>
</evidence>
<reference evidence="2 3" key="1">
    <citation type="submission" date="2014-03" db="EMBL/GenBank/DDBJ databases">
        <title>Draft Genome Sequences of Four Burkholderia Strains.</title>
        <authorList>
            <person name="Liu X.Y."/>
            <person name="Li C.X."/>
            <person name="Xu J.H."/>
        </authorList>
    </citation>
    <scope>NUCLEOTIDE SEQUENCE [LARGE SCALE GENOMIC DNA]</scope>
    <source>
        <strain evidence="2 3">OP-1</strain>
    </source>
</reference>
<feature type="transmembrane region" description="Helical" evidence="1">
    <location>
        <begin position="22"/>
        <end position="39"/>
    </location>
</feature>
<sequence>MPHVEDVSPAYRKPNRYIMRKLITSLIALLLAFMLGGCATTVGNIALGMGLGAAGTLGGIYCALAC</sequence>
<keyword evidence="1" id="KW-0472">Membrane</keyword>
<dbReference type="RefSeq" id="WP_008345837.1">
    <property type="nucleotide sequence ID" value="NZ_JSBM01000003.1"/>
</dbReference>
<protein>
    <submittedName>
        <fullName evidence="2">Uncharacterized protein</fullName>
    </submittedName>
</protein>
<accession>A0A656QB20</accession>
<gene>
    <name evidence="2" type="ORF">BG60_22905</name>
</gene>
<keyword evidence="1" id="KW-0812">Transmembrane</keyword>
<dbReference type="AlphaFoldDB" id="A0A656QB20"/>
<dbReference type="Proteomes" id="UP000027451">
    <property type="component" value="Unassembled WGS sequence"/>
</dbReference>
<comment type="caution">
    <text evidence="2">The sequence shown here is derived from an EMBL/GenBank/DDBJ whole genome shotgun (WGS) entry which is preliminary data.</text>
</comment>
<organism evidence="2 3">
    <name type="scientific">Caballeronia zhejiangensis</name>
    <dbReference type="NCBI Taxonomy" id="871203"/>
    <lineage>
        <taxon>Bacteria</taxon>
        <taxon>Pseudomonadati</taxon>
        <taxon>Pseudomonadota</taxon>
        <taxon>Betaproteobacteria</taxon>
        <taxon>Burkholderiales</taxon>
        <taxon>Burkholderiaceae</taxon>
        <taxon>Caballeronia</taxon>
    </lineage>
</organism>
<keyword evidence="1" id="KW-1133">Transmembrane helix</keyword>
<name>A0A656QB20_9BURK</name>